<dbReference type="Pfam" id="PF02005">
    <property type="entry name" value="TRM"/>
    <property type="match status" value="1"/>
</dbReference>
<dbReference type="Proteomes" id="UP000237144">
    <property type="component" value="Unassembled WGS sequence"/>
</dbReference>
<evidence type="ECO:0000256" key="9">
    <source>
        <dbReference type="ARBA" id="ARBA00077143"/>
    </source>
</evidence>
<dbReference type="STRING" id="741276.A0A2S5B8M6"/>
<evidence type="ECO:0000256" key="3">
    <source>
        <dbReference type="ARBA" id="ARBA00022679"/>
    </source>
</evidence>
<dbReference type="EMBL" id="PJQD01000040">
    <property type="protein sequence ID" value="POY73132.1"/>
    <property type="molecule type" value="Genomic_DNA"/>
</dbReference>
<feature type="compositionally biased region" description="Basic and acidic residues" evidence="13">
    <location>
        <begin position="166"/>
        <end position="186"/>
    </location>
</feature>
<dbReference type="PROSITE" id="PS51626">
    <property type="entry name" value="SAM_MT_TRM1"/>
    <property type="match status" value="1"/>
</dbReference>
<dbReference type="PANTHER" id="PTHR10631">
    <property type="entry name" value="N 2 ,N 2 -DIMETHYLGUANOSINE TRNA METHYLTRANSFERASE"/>
    <property type="match status" value="1"/>
</dbReference>
<dbReference type="SUPFAM" id="SSF53335">
    <property type="entry name" value="S-adenosyl-L-methionine-dependent methyltransferases"/>
    <property type="match status" value="1"/>
</dbReference>
<dbReference type="InterPro" id="IPR002905">
    <property type="entry name" value="Trm1"/>
</dbReference>
<feature type="compositionally biased region" description="Basic and acidic residues" evidence="13">
    <location>
        <begin position="193"/>
        <end position="204"/>
    </location>
</feature>
<evidence type="ECO:0000256" key="1">
    <source>
        <dbReference type="ARBA" id="ARBA00022555"/>
    </source>
</evidence>
<dbReference type="GO" id="GO:0005634">
    <property type="term" value="C:nucleus"/>
    <property type="evidence" value="ECO:0007669"/>
    <property type="project" value="TreeGrafter"/>
</dbReference>
<evidence type="ECO:0000256" key="7">
    <source>
        <dbReference type="ARBA" id="ARBA00039099"/>
    </source>
</evidence>
<keyword evidence="5 12" id="KW-0819">tRNA processing</keyword>
<name>A0A2S5B8M6_9BASI</name>
<dbReference type="GO" id="GO:0002940">
    <property type="term" value="P:tRNA N2-guanine methylation"/>
    <property type="evidence" value="ECO:0007669"/>
    <property type="project" value="TreeGrafter"/>
</dbReference>
<keyword evidence="6 12" id="KW-0694">RNA-binding</keyword>
<keyword evidence="3 12" id="KW-0808">Transferase</keyword>
<comment type="catalytic activity">
    <reaction evidence="8">
        <text>guanosine(26) in tRNA + 2 S-adenosyl-L-methionine = N(2)-dimethylguanosine(26) in tRNA + 2 S-adenosyl-L-homocysteine + 2 H(+)</text>
        <dbReference type="Rhea" id="RHEA:43140"/>
        <dbReference type="Rhea" id="RHEA-COMP:10359"/>
        <dbReference type="Rhea" id="RHEA-COMP:10360"/>
        <dbReference type="ChEBI" id="CHEBI:15378"/>
        <dbReference type="ChEBI" id="CHEBI:57856"/>
        <dbReference type="ChEBI" id="CHEBI:59789"/>
        <dbReference type="ChEBI" id="CHEBI:74269"/>
        <dbReference type="ChEBI" id="CHEBI:74513"/>
        <dbReference type="EC" id="2.1.1.216"/>
    </reaction>
</comment>
<protein>
    <recommendedName>
        <fullName evidence="7">tRNA (guanine(26)-N(2))-dimethyltransferase</fullName>
        <ecNumber evidence="7">2.1.1.216</ecNumber>
    </recommendedName>
    <alternativeName>
        <fullName evidence="10">tRNA 2,2-dimethylguanosine-26 methyltransferase</fullName>
    </alternativeName>
    <alternativeName>
        <fullName evidence="9">tRNA(guanine-26,N(2)-N(2)) methyltransferase</fullName>
    </alternativeName>
    <alternativeName>
        <fullName evidence="11">tRNA(m(2,2)G26)dimethyltransferase</fullName>
    </alternativeName>
</protein>
<evidence type="ECO:0000256" key="2">
    <source>
        <dbReference type="ARBA" id="ARBA00022603"/>
    </source>
</evidence>
<dbReference type="GO" id="GO:0160104">
    <property type="term" value="F:tRNA (guanine(26)-N2)-dimethyltransferase activity"/>
    <property type="evidence" value="ECO:0007669"/>
    <property type="project" value="UniProtKB-EC"/>
</dbReference>
<dbReference type="Gene3D" id="3.30.56.70">
    <property type="entry name" value="N2,N2-dimethylguanosine tRNA methyltransferase, C-terminal domain"/>
    <property type="match status" value="1"/>
</dbReference>
<comment type="caution">
    <text evidence="14">The sequence shown here is derived from an EMBL/GenBank/DDBJ whole genome shotgun (WGS) entry which is preliminary data.</text>
</comment>
<dbReference type="FunFam" id="3.30.56.70:FF:000001">
    <property type="entry name" value="tRNA (guanine(26)-N(2))-dimethyltransferase"/>
    <property type="match status" value="1"/>
</dbReference>
<dbReference type="EC" id="2.1.1.216" evidence="7"/>
<accession>A0A2S5B8M6</accession>
<gene>
    <name evidence="14" type="ORF">BMF94_3825</name>
</gene>
<dbReference type="OrthoDB" id="6349953at2759"/>
<dbReference type="PANTHER" id="PTHR10631:SF3">
    <property type="entry name" value="TRNA (GUANINE(26)-N(2))-DIMETHYLTRANSFERASE"/>
    <property type="match status" value="1"/>
</dbReference>
<proteinExistence type="inferred from homology"/>
<evidence type="ECO:0000256" key="8">
    <source>
        <dbReference type="ARBA" id="ARBA00051897"/>
    </source>
</evidence>
<sequence length="703" mass="76749">MHRVPRLLYRRVASPRFYSALDSPRPTFARVARLDFSHNMATDAARPLAADSGATSSSQVMQVDSPAAPAQPADERAQQQQEQQEEREVPEGFVVHTESTTSILFAAPAAASSASGTAPVFLNPVQEYNRDLSVVAIRTWSELRQDEKRKYWEEGLRRKWARKRARDTNGTDGGDKYGKGKGKEVESTAAEGEEQRPKRRKDEGGQAAAVVPEGEGAAAGESSEPVKQEEGQLPKPPTYKFSLLEALSATGLRAIRYAKELPLLRYVIANDLSASAVEDIRRNIAYNGLAPKGLQSLEGTAGLSEDEIKPGQQWSKADIEEAKLGKVRANEGDACVFMYQHRSEDARFDCVDLDPYGSAVPFLDAAMNAIADGGLMCVTCTDMGVLAGHNYPEKAFTHYGGVCVNAEYSHEVGLRLVLHALAATAAKYGRYIEPQLSLSIDFYVRLFIRVRTAPKEVKALASKTSLVYYCHTCQSPHWQSFGRVQERAGKNGNVNLTYHVPAGPPEEVKGDRCSECGGKFHVGGPMWAAPLHNKAFVQSMLSHVSDNAKDFKTSDRIKGMLTVALAECEAPLYFSPSKMASLFNATCPPISTFGSALLNGGYEISRSHAVAGSIKTNAPRTFVHDVIREWIKSNPVMMKNVKDGSPAKVLLAKEQTHEVSLAHNPKVAEALLDNIKLVRYQINPQANWGPARAAIRGAPPPTK</sequence>
<keyword evidence="2 12" id="KW-0489">Methyltransferase</keyword>
<evidence type="ECO:0000256" key="13">
    <source>
        <dbReference type="SAM" id="MobiDB-lite"/>
    </source>
</evidence>
<dbReference type="AlphaFoldDB" id="A0A2S5B8M6"/>
<evidence type="ECO:0000256" key="4">
    <source>
        <dbReference type="ARBA" id="ARBA00022691"/>
    </source>
</evidence>
<evidence type="ECO:0000256" key="11">
    <source>
        <dbReference type="ARBA" id="ARBA00083299"/>
    </source>
</evidence>
<evidence type="ECO:0000313" key="15">
    <source>
        <dbReference type="Proteomes" id="UP000237144"/>
    </source>
</evidence>
<evidence type="ECO:0000313" key="14">
    <source>
        <dbReference type="EMBL" id="POY73132.1"/>
    </source>
</evidence>
<keyword evidence="15" id="KW-1185">Reference proteome</keyword>
<keyword evidence="4 12" id="KW-0949">S-adenosyl-L-methionine</keyword>
<evidence type="ECO:0000256" key="5">
    <source>
        <dbReference type="ARBA" id="ARBA00022694"/>
    </source>
</evidence>
<comment type="similarity">
    <text evidence="12">Belongs to the class I-like SAM-binding methyltransferase superfamily. Trm1 family.</text>
</comment>
<dbReference type="InterPro" id="IPR029063">
    <property type="entry name" value="SAM-dependent_MTases_sf"/>
</dbReference>
<feature type="compositionally biased region" description="Low complexity" evidence="13">
    <location>
        <begin position="66"/>
        <end position="82"/>
    </location>
</feature>
<dbReference type="GO" id="GO:0000049">
    <property type="term" value="F:tRNA binding"/>
    <property type="evidence" value="ECO:0007669"/>
    <property type="project" value="UniProtKB-UniRule"/>
</dbReference>
<reference evidence="14 15" key="1">
    <citation type="journal article" date="2018" name="Front. Microbiol.">
        <title>Prospects for Fungal Bioremediation of Acidic Radioactive Waste Sites: Characterization and Genome Sequence of Rhodotorula taiwanensis MD1149.</title>
        <authorList>
            <person name="Tkavc R."/>
            <person name="Matrosova V.Y."/>
            <person name="Grichenko O.E."/>
            <person name="Gostincar C."/>
            <person name="Volpe R.P."/>
            <person name="Klimenkova P."/>
            <person name="Gaidamakova E.K."/>
            <person name="Zhou C.E."/>
            <person name="Stewart B.J."/>
            <person name="Lyman M.G."/>
            <person name="Malfatti S.A."/>
            <person name="Rubinfeld B."/>
            <person name="Courtot M."/>
            <person name="Singh J."/>
            <person name="Dalgard C.L."/>
            <person name="Hamilton T."/>
            <person name="Frey K.G."/>
            <person name="Gunde-Cimerman N."/>
            <person name="Dugan L."/>
            <person name="Daly M.J."/>
        </authorList>
    </citation>
    <scope>NUCLEOTIDE SEQUENCE [LARGE SCALE GENOMIC DNA]</scope>
    <source>
        <strain evidence="14 15">MD1149</strain>
    </source>
</reference>
<evidence type="ECO:0000256" key="12">
    <source>
        <dbReference type="PROSITE-ProRule" id="PRU00958"/>
    </source>
</evidence>
<feature type="region of interest" description="Disordered" evidence="13">
    <location>
        <begin position="49"/>
        <end position="89"/>
    </location>
</feature>
<organism evidence="14 15">
    <name type="scientific">Rhodotorula taiwanensis</name>
    <dbReference type="NCBI Taxonomy" id="741276"/>
    <lineage>
        <taxon>Eukaryota</taxon>
        <taxon>Fungi</taxon>
        <taxon>Dikarya</taxon>
        <taxon>Basidiomycota</taxon>
        <taxon>Pucciniomycotina</taxon>
        <taxon>Microbotryomycetes</taxon>
        <taxon>Sporidiobolales</taxon>
        <taxon>Sporidiobolaceae</taxon>
        <taxon>Rhodotorula</taxon>
    </lineage>
</organism>
<keyword evidence="1 12" id="KW-0820">tRNA-binding</keyword>
<dbReference type="Gene3D" id="3.40.50.150">
    <property type="entry name" value="Vaccinia Virus protein VP39"/>
    <property type="match status" value="1"/>
</dbReference>
<evidence type="ECO:0000256" key="6">
    <source>
        <dbReference type="ARBA" id="ARBA00022884"/>
    </source>
</evidence>
<feature type="compositionally biased region" description="Low complexity" evidence="13">
    <location>
        <begin position="205"/>
        <end position="223"/>
    </location>
</feature>
<feature type="region of interest" description="Disordered" evidence="13">
    <location>
        <begin position="162"/>
        <end position="234"/>
    </location>
</feature>
<feature type="compositionally biased region" description="Polar residues" evidence="13">
    <location>
        <begin position="53"/>
        <end position="62"/>
    </location>
</feature>
<evidence type="ECO:0000256" key="10">
    <source>
        <dbReference type="ARBA" id="ARBA00082896"/>
    </source>
</evidence>
<dbReference type="InterPro" id="IPR042296">
    <property type="entry name" value="tRNA_met_Trm1_C"/>
</dbReference>